<dbReference type="Gene3D" id="3.10.20.30">
    <property type="match status" value="1"/>
</dbReference>
<dbReference type="AlphaFoldDB" id="T1BH53"/>
<protein>
    <submittedName>
        <fullName evidence="1">Thiamine S protein</fullName>
    </submittedName>
</protein>
<dbReference type="PANTHER" id="PTHR38031:SF1">
    <property type="entry name" value="SULFUR CARRIER PROTEIN CYSO"/>
    <property type="match status" value="1"/>
</dbReference>
<proteinExistence type="predicted"/>
<accession>T1BH53</accession>
<dbReference type="InterPro" id="IPR052045">
    <property type="entry name" value="Sulfur_Carrier/Prot_Modifier"/>
</dbReference>
<dbReference type="SUPFAM" id="SSF54285">
    <property type="entry name" value="MoaD/ThiS"/>
    <property type="match status" value="1"/>
</dbReference>
<organism evidence="1">
    <name type="scientific">mine drainage metagenome</name>
    <dbReference type="NCBI Taxonomy" id="410659"/>
    <lineage>
        <taxon>unclassified sequences</taxon>
        <taxon>metagenomes</taxon>
        <taxon>ecological metagenomes</taxon>
    </lineage>
</organism>
<name>T1BH53_9ZZZZ</name>
<dbReference type="InterPro" id="IPR016155">
    <property type="entry name" value="Mopterin_synth/thiamin_S_b"/>
</dbReference>
<evidence type="ECO:0000313" key="1">
    <source>
        <dbReference type="EMBL" id="EQD72316.1"/>
    </source>
</evidence>
<dbReference type="InterPro" id="IPR003749">
    <property type="entry name" value="ThiS/MoaD-like"/>
</dbReference>
<sequence length="89" mass="9992">MVEVHLDSWLREFGPPARETVGADSVDRLIDALEARYPRFRFKVRDETGRLRRYVRVFVDGEDVSRTSGLSTSLAGAHTIHILHSIAGG</sequence>
<gene>
    <name evidence="1" type="ORF">B1B_03828</name>
</gene>
<reference evidence="1" key="1">
    <citation type="submission" date="2013-08" db="EMBL/GenBank/DDBJ databases">
        <authorList>
            <person name="Mendez C."/>
            <person name="Richter M."/>
            <person name="Ferrer M."/>
            <person name="Sanchez J."/>
        </authorList>
    </citation>
    <scope>NUCLEOTIDE SEQUENCE</scope>
</reference>
<comment type="caution">
    <text evidence="1">The sequence shown here is derived from an EMBL/GenBank/DDBJ whole genome shotgun (WGS) entry which is preliminary data.</text>
</comment>
<dbReference type="EMBL" id="AUZY01002377">
    <property type="protein sequence ID" value="EQD72316.1"/>
    <property type="molecule type" value="Genomic_DNA"/>
</dbReference>
<reference evidence="1" key="2">
    <citation type="journal article" date="2014" name="ISME J.">
        <title>Microbial stratification in low pH oxic and suboxic macroscopic growths along an acid mine drainage.</title>
        <authorList>
            <person name="Mendez-Garcia C."/>
            <person name="Mesa V."/>
            <person name="Sprenger R.R."/>
            <person name="Richter M."/>
            <person name="Diez M.S."/>
            <person name="Solano J."/>
            <person name="Bargiela R."/>
            <person name="Golyshina O.V."/>
            <person name="Manteca A."/>
            <person name="Ramos J.L."/>
            <person name="Gallego J.R."/>
            <person name="Llorente I."/>
            <person name="Martins Dos Santos V.A."/>
            <person name="Jensen O.N."/>
            <person name="Pelaez A.I."/>
            <person name="Sanchez J."/>
            <person name="Ferrer M."/>
        </authorList>
    </citation>
    <scope>NUCLEOTIDE SEQUENCE</scope>
</reference>
<dbReference type="PANTHER" id="PTHR38031">
    <property type="entry name" value="SULFUR CARRIER PROTEIN SLR0821-RELATED"/>
    <property type="match status" value="1"/>
</dbReference>
<dbReference type="InterPro" id="IPR012675">
    <property type="entry name" value="Beta-grasp_dom_sf"/>
</dbReference>
<dbReference type="Pfam" id="PF02597">
    <property type="entry name" value="ThiS"/>
    <property type="match status" value="1"/>
</dbReference>